<accession>A0ABN7K1X0</accession>
<keyword evidence="2" id="KW-1185">Reference proteome</keyword>
<proteinExistence type="predicted"/>
<evidence type="ECO:0000313" key="2">
    <source>
        <dbReference type="Proteomes" id="UP000789359"/>
    </source>
</evidence>
<reference evidence="1 2" key="1">
    <citation type="submission" date="2020-11" db="EMBL/GenBank/DDBJ databases">
        <authorList>
            <person name="Peeters C."/>
        </authorList>
    </citation>
    <scope>NUCLEOTIDE SEQUENCE [LARGE SCALE GENOMIC DNA]</scope>
    <source>
        <strain evidence="1 2">LMG 8286</strain>
    </source>
</reference>
<dbReference type="PROSITE" id="PS51257">
    <property type="entry name" value="PROKAR_LIPOPROTEIN"/>
    <property type="match status" value="1"/>
</dbReference>
<comment type="caution">
    <text evidence="1">The sequence shown here is derived from an EMBL/GenBank/DDBJ whole genome shotgun (WGS) entry which is preliminary data.</text>
</comment>
<organism evidence="1 2">
    <name type="scientific">Campylobacter suis</name>
    <dbReference type="NCBI Taxonomy" id="2790657"/>
    <lineage>
        <taxon>Bacteria</taxon>
        <taxon>Pseudomonadati</taxon>
        <taxon>Campylobacterota</taxon>
        <taxon>Epsilonproteobacteria</taxon>
        <taxon>Campylobacterales</taxon>
        <taxon>Campylobacteraceae</taxon>
        <taxon>Campylobacter</taxon>
    </lineage>
</organism>
<protein>
    <submittedName>
        <fullName evidence="1">Uncharacterized protein</fullName>
    </submittedName>
</protein>
<name>A0ABN7K1X0_9BACT</name>
<sequence>MTEVLKVALFFMIFAILLGCANSIGVSFGL</sequence>
<gene>
    <name evidence="1" type="ORF">LMG8286_00381</name>
</gene>
<evidence type="ECO:0000313" key="1">
    <source>
        <dbReference type="EMBL" id="CAD7286548.1"/>
    </source>
</evidence>
<dbReference type="EMBL" id="CAJHOE010000001">
    <property type="protein sequence ID" value="CAD7286548.1"/>
    <property type="molecule type" value="Genomic_DNA"/>
</dbReference>
<dbReference type="Proteomes" id="UP000789359">
    <property type="component" value="Unassembled WGS sequence"/>
</dbReference>